<dbReference type="PANTHER" id="PTHR35580:SF1">
    <property type="entry name" value="PHYTASE-LIKE DOMAIN-CONTAINING PROTEIN"/>
    <property type="match status" value="1"/>
</dbReference>
<reference evidence="2 3" key="1">
    <citation type="journal article" date="2014" name="Int. J. Syst. Evol. Microbiol.">
        <title>Complete genome sequence of Corynebacterium casei LMG S-19264T (=DSM 44701T), isolated from a smear-ripened cheese.</title>
        <authorList>
            <consortium name="US DOE Joint Genome Institute (JGI-PGF)"/>
            <person name="Walter F."/>
            <person name="Albersmeier A."/>
            <person name="Kalinowski J."/>
            <person name="Ruckert C."/>
        </authorList>
    </citation>
    <scope>NUCLEOTIDE SEQUENCE [LARGE SCALE GENOMIC DNA]</scope>
    <source>
        <strain evidence="2 3">KCTC 12866</strain>
    </source>
</reference>
<name>A0A8J3D6M2_9BACT</name>
<dbReference type="InterPro" id="IPR026444">
    <property type="entry name" value="Secre_tail"/>
</dbReference>
<dbReference type="NCBIfam" id="TIGR04183">
    <property type="entry name" value="Por_Secre_tail"/>
    <property type="match status" value="1"/>
</dbReference>
<dbReference type="Pfam" id="PF06739">
    <property type="entry name" value="SBBP"/>
    <property type="match status" value="4"/>
</dbReference>
<dbReference type="EMBL" id="BMXF01000001">
    <property type="protein sequence ID" value="GHB57833.1"/>
    <property type="molecule type" value="Genomic_DNA"/>
</dbReference>
<feature type="chain" id="PRO_5035163782" description="T9SS type A sorting domain-containing protein" evidence="1">
    <location>
        <begin position="36"/>
        <end position="888"/>
    </location>
</feature>
<evidence type="ECO:0000313" key="2">
    <source>
        <dbReference type="EMBL" id="GHB57833.1"/>
    </source>
</evidence>
<feature type="signal peptide" evidence="1">
    <location>
        <begin position="1"/>
        <end position="35"/>
    </location>
</feature>
<organism evidence="2 3">
    <name type="scientific">Persicitalea jodogahamensis</name>
    <dbReference type="NCBI Taxonomy" id="402147"/>
    <lineage>
        <taxon>Bacteria</taxon>
        <taxon>Pseudomonadati</taxon>
        <taxon>Bacteroidota</taxon>
        <taxon>Cytophagia</taxon>
        <taxon>Cytophagales</taxon>
        <taxon>Spirosomataceae</taxon>
        <taxon>Persicitalea</taxon>
    </lineage>
</organism>
<dbReference type="PANTHER" id="PTHR35580">
    <property type="entry name" value="CELL SURFACE GLYCOPROTEIN (S-LAYER PROTEIN)-LIKE PROTEIN"/>
    <property type="match status" value="1"/>
</dbReference>
<keyword evidence="3" id="KW-1185">Reference proteome</keyword>
<proteinExistence type="predicted"/>
<dbReference type="AlphaFoldDB" id="A0A8J3D6M2"/>
<dbReference type="InterPro" id="IPR052918">
    <property type="entry name" value="Motility_Chemotaxis_Reg"/>
</dbReference>
<evidence type="ECO:0000256" key="1">
    <source>
        <dbReference type="SAM" id="SignalP"/>
    </source>
</evidence>
<sequence length="888" mass="90737">MTQPVLLSNTNICYRKGRTLVLLILLTCAFVPADAQQYVWATRMGGSTSDDIGNSVAVDASGNTYTTGFFQGTADFGPFELTAAGSSTSDAFVTKQNTAGEFQWALRIGAADKPAEGFSIAVDAAGNSYVIGRFDGSITLGTTTLSDATGEAFVAKLNTSGEFQWAKAFDVGFREVRSGIAVNSSGVYLTGYFSGTASLGSTSLIAAGSEDIFVSKLDPSDGSPIWAVRWGGTGRDQGRSIVLDGANAYVTGYFQGTDADFGSATFVSNGLADIFVAKLNTATGSLTWVKQIGGSRDDVGHSVAVDGSGNVYTTGYFSEEVDFDPGSGEFELSSPGIEKKDIFISKLNSSGNFVWARQLGGSLDDEGNSLALDASNNVFVTGSFRSTADFDPGAGAEEMTSAGSKDIFIAKLTSAGALAWARRVGAGGDDVGNSIVVTSLGIHTTGAFRGTVDFDPNAGTAELTAGSGEGSSGSGGRPGDDIFVLKLLECVNPTAYAVSGGGPSCAGSTGVAIGLAGSQTGVNYQLQKDNADQGDPVPGTGQGLSFGNQTEAGTYTVVATNASTSCAVDMTGSASVTVNSLPAAVVSGGGTVCAGETPPDVSIALTGAAPFTFTYSDGTGSNTITSTSDNPYVLSPAPAGTYTVTALTDANGCAGTSLAGSVTVTVNPLPIVTPGPDQSVILGFGSNCTDISAMATGAAPLSYSWDNGAGTGATVNVCPETTTTFEVTVTDGNSCTSLPAQVTVSVQDLRCGNRQQNVTICYYGVTQCVSEKIAKRYLKLGATIGGCGSSAGRIGVEESSELPLQLSLKAYPNPVLDAVTVEVLSRMAGSATFEVLDVTGRSWQTRTEPLVEGLNELNFRMGSLPTGIYLIKAVDEMNQQSTVRVSKE</sequence>
<dbReference type="InterPro" id="IPR010620">
    <property type="entry name" value="SBBP_repeat"/>
</dbReference>
<keyword evidence="1" id="KW-0732">Signal</keyword>
<protein>
    <recommendedName>
        <fullName evidence="4">T9SS type A sorting domain-containing protein</fullName>
    </recommendedName>
</protein>
<accession>A0A8J3D6M2</accession>
<evidence type="ECO:0000313" key="3">
    <source>
        <dbReference type="Proteomes" id="UP000598271"/>
    </source>
</evidence>
<comment type="caution">
    <text evidence="2">The sequence shown here is derived from an EMBL/GenBank/DDBJ whole genome shotgun (WGS) entry which is preliminary data.</text>
</comment>
<dbReference type="Proteomes" id="UP000598271">
    <property type="component" value="Unassembled WGS sequence"/>
</dbReference>
<gene>
    <name evidence="2" type="ORF">GCM10007390_09080</name>
</gene>
<dbReference type="RefSeq" id="WP_189563148.1">
    <property type="nucleotide sequence ID" value="NZ_BMXF01000001.1"/>
</dbReference>
<evidence type="ECO:0008006" key="4">
    <source>
        <dbReference type="Google" id="ProtNLM"/>
    </source>
</evidence>